<feature type="transmembrane region" description="Helical" evidence="1">
    <location>
        <begin position="251"/>
        <end position="272"/>
    </location>
</feature>
<feature type="signal peptide" evidence="2">
    <location>
        <begin position="1"/>
        <end position="16"/>
    </location>
</feature>
<feature type="transmembrane region" description="Helical" evidence="1">
    <location>
        <begin position="278"/>
        <end position="296"/>
    </location>
</feature>
<feature type="transmembrane region" description="Helical" evidence="1">
    <location>
        <begin position="117"/>
        <end position="140"/>
    </location>
</feature>
<gene>
    <name evidence="3" type="ORF">Theos_0008</name>
</gene>
<dbReference type="PATRIC" id="fig|751945.3.peg.8"/>
<feature type="transmembrane region" description="Helical" evidence="1">
    <location>
        <begin position="308"/>
        <end position="325"/>
    </location>
</feature>
<organism evidence="3 4">
    <name type="scientific">Thermus oshimai JL-2</name>
    <dbReference type="NCBI Taxonomy" id="751945"/>
    <lineage>
        <taxon>Bacteria</taxon>
        <taxon>Thermotogati</taxon>
        <taxon>Deinococcota</taxon>
        <taxon>Deinococci</taxon>
        <taxon>Thermales</taxon>
        <taxon>Thermaceae</taxon>
        <taxon>Thermus</taxon>
    </lineage>
</organism>
<accession>K7QTC8</accession>
<feature type="transmembrane region" description="Helical" evidence="1">
    <location>
        <begin position="212"/>
        <end position="239"/>
    </location>
</feature>
<dbReference type="EMBL" id="CP003249">
    <property type="protein sequence ID" value="AFV75096.1"/>
    <property type="molecule type" value="Genomic_DNA"/>
</dbReference>
<feature type="chain" id="PRO_5003911499" description="Stage II sporulation protein M" evidence="2">
    <location>
        <begin position="17"/>
        <end position="334"/>
    </location>
</feature>
<sequence>MRVLFALLLLWGSALASPEVQAAQEALEAWLRGALSPTLEDLLRASPEEAPEFLRRYAQFPPPPPGLEVNRKEPRLEGNRVYFPAARGEEVGEVGVVLEGGRAVRVFYRPEGAGPPAYLFTPGAGLGFLLLSLLWAYLLLTPNPFRARFLEALALLKERRGLYLFTNALLYGLFALGALLAYALPGLAGGVQALLGGALEALGLGRAAEAGVFALAGVIFSWNFTQGLFLTGLLPALLLGWPVLLLNALRYLVFGFALSPALLGGVFLLHLPTLLLELQAYILVTFGGLSLLLRVVRGEGYRRGLKDLLLSFYLGAFFLLLAAWYEAFEVGFLL</sequence>
<dbReference type="KEGG" id="tos:Theos_0008"/>
<dbReference type="eggNOG" id="ENOG502ZACP">
    <property type="taxonomic scope" value="Bacteria"/>
</dbReference>
<keyword evidence="2" id="KW-0732">Signal</keyword>
<evidence type="ECO:0000256" key="2">
    <source>
        <dbReference type="SAM" id="SignalP"/>
    </source>
</evidence>
<keyword evidence="1" id="KW-1133">Transmembrane helix</keyword>
<protein>
    <recommendedName>
        <fullName evidence="5">Stage II sporulation protein M</fullName>
    </recommendedName>
</protein>
<keyword evidence="1" id="KW-0812">Transmembrane</keyword>
<proteinExistence type="predicted"/>
<dbReference type="Proteomes" id="UP000000211">
    <property type="component" value="Chromosome"/>
</dbReference>
<evidence type="ECO:0000313" key="4">
    <source>
        <dbReference type="Proteomes" id="UP000000211"/>
    </source>
</evidence>
<evidence type="ECO:0000313" key="3">
    <source>
        <dbReference type="EMBL" id="AFV75096.1"/>
    </source>
</evidence>
<dbReference type="RefSeq" id="WP_016328297.1">
    <property type="nucleotide sequence ID" value="NC_019386.1"/>
</dbReference>
<dbReference type="STRING" id="751945.Theos_0008"/>
<keyword evidence="4" id="KW-1185">Reference proteome</keyword>
<dbReference type="OrthoDB" id="25045at2"/>
<name>K7QTC8_THEOS</name>
<dbReference type="HOGENOM" id="CLU_782578_0_0_0"/>
<evidence type="ECO:0008006" key="5">
    <source>
        <dbReference type="Google" id="ProtNLM"/>
    </source>
</evidence>
<reference evidence="3 4" key="1">
    <citation type="journal article" date="2013" name="Genome Announc.">
        <title>Whole Genome Sequencing of Thermus oshimai JL-2 and Thermus thermophilus JL-18, Incomplete Denitrifiers from the United States Great Basin.</title>
        <authorList>
            <person name="Murugapiran S.K."/>
            <person name="Huntemann M."/>
            <person name="Wei C.L."/>
            <person name="Han J."/>
            <person name="Detter J.C."/>
            <person name="Han C.S."/>
            <person name="Erkkila T.H."/>
            <person name="Teshima H."/>
            <person name="Chen A."/>
            <person name="Kyrpides N."/>
            <person name="Mavrommatis K."/>
            <person name="Markowitz V."/>
            <person name="Szeto E."/>
            <person name="Ivanova N."/>
            <person name="Pagani I."/>
            <person name="Lam J."/>
            <person name="McDonald A.I."/>
            <person name="Dodsworth J.A."/>
            <person name="Pati A."/>
            <person name="Goodwin L."/>
            <person name="Peters L."/>
            <person name="Pitluck S."/>
            <person name="Woyke T."/>
            <person name="Hedlund B.P."/>
        </authorList>
    </citation>
    <scope>NUCLEOTIDE SEQUENCE</scope>
    <source>
        <strain evidence="3 4">JL-2</strain>
    </source>
</reference>
<keyword evidence="1" id="KW-0472">Membrane</keyword>
<evidence type="ECO:0000256" key="1">
    <source>
        <dbReference type="SAM" id="Phobius"/>
    </source>
</evidence>
<dbReference type="AlphaFoldDB" id="K7QTC8"/>
<feature type="transmembrane region" description="Helical" evidence="1">
    <location>
        <begin position="161"/>
        <end position="184"/>
    </location>
</feature>